<dbReference type="Pfam" id="PF01032">
    <property type="entry name" value="FecCD"/>
    <property type="match status" value="1"/>
</dbReference>
<evidence type="ECO:0000256" key="3">
    <source>
        <dbReference type="ARBA" id="ARBA00022448"/>
    </source>
</evidence>
<comment type="caution">
    <text evidence="10">The sequence shown here is derived from an EMBL/GenBank/DDBJ whole genome shotgun (WGS) entry which is preliminary data.</text>
</comment>
<accession>A0A9D9DAC0</accession>
<evidence type="ECO:0000256" key="7">
    <source>
        <dbReference type="ARBA" id="ARBA00023136"/>
    </source>
</evidence>
<evidence type="ECO:0000313" key="11">
    <source>
        <dbReference type="Proteomes" id="UP000823631"/>
    </source>
</evidence>
<evidence type="ECO:0000256" key="8">
    <source>
        <dbReference type="SAM" id="MobiDB-lite"/>
    </source>
</evidence>
<dbReference type="AlphaFoldDB" id="A0A9D9DAC0"/>
<keyword evidence="6 9" id="KW-1133">Transmembrane helix</keyword>
<feature type="transmembrane region" description="Helical" evidence="9">
    <location>
        <begin position="62"/>
        <end position="81"/>
    </location>
</feature>
<dbReference type="SUPFAM" id="SSF81345">
    <property type="entry name" value="ABC transporter involved in vitamin B12 uptake, BtuC"/>
    <property type="match status" value="1"/>
</dbReference>
<name>A0A9D9DAC0_9GAMM</name>
<feature type="transmembrane region" description="Helical" evidence="9">
    <location>
        <begin position="6"/>
        <end position="22"/>
    </location>
</feature>
<keyword evidence="3" id="KW-0813">Transport</keyword>
<dbReference type="PANTHER" id="PTHR30472:SF27">
    <property type="entry name" value="PETROBACTIN IMPORT SYSTEM PERMEASE PROTEIN YCLN"/>
    <property type="match status" value="1"/>
</dbReference>
<evidence type="ECO:0000256" key="5">
    <source>
        <dbReference type="ARBA" id="ARBA00022692"/>
    </source>
</evidence>
<comment type="similarity">
    <text evidence="2">Belongs to the binding-protein-dependent transport system permease family. FecCD subfamily.</text>
</comment>
<feature type="transmembrane region" description="Helical" evidence="9">
    <location>
        <begin position="34"/>
        <end position="56"/>
    </location>
</feature>
<sequence>MTAVVGAVSYIGLIVPNLVAIFKGDNLRRTLPDTALAGACFVLLCDLIGRSLIYPYELPIELIIGIVGTVIFIALIFYRLNGGLTFKLRRKKSSGTPASGSGQSGSEEVIHA</sequence>
<organism evidence="10 11">
    <name type="scientific">Candidatus Avisuccinivibrio stercorigallinarum</name>
    <dbReference type="NCBI Taxonomy" id="2840704"/>
    <lineage>
        <taxon>Bacteria</taxon>
        <taxon>Pseudomonadati</taxon>
        <taxon>Pseudomonadota</taxon>
        <taxon>Gammaproteobacteria</taxon>
        <taxon>Aeromonadales</taxon>
        <taxon>Succinivibrionaceae</taxon>
        <taxon>Succinivibrionaceae incertae sedis</taxon>
        <taxon>Candidatus Avisuccinivibrio</taxon>
    </lineage>
</organism>
<evidence type="ECO:0000313" key="10">
    <source>
        <dbReference type="EMBL" id="MBO8415715.1"/>
    </source>
</evidence>
<reference evidence="10" key="2">
    <citation type="journal article" date="2021" name="PeerJ">
        <title>Extensive microbial diversity within the chicken gut microbiome revealed by metagenomics and culture.</title>
        <authorList>
            <person name="Gilroy R."/>
            <person name="Ravi A."/>
            <person name="Getino M."/>
            <person name="Pursley I."/>
            <person name="Horton D.L."/>
            <person name="Alikhan N.F."/>
            <person name="Baker D."/>
            <person name="Gharbi K."/>
            <person name="Hall N."/>
            <person name="Watson M."/>
            <person name="Adriaenssens E.M."/>
            <person name="Foster-Nyarko E."/>
            <person name="Jarju S."/>
            <person name="Secka A."/>
            <person name="Antonio M."/>
            <person name="Oren A."/>
            <person name="Chaudhuri R.R."/>
            <person name="La Ragione R."/>
            <person name="Hildebrand F."/>
            <person name="Pallen M.J."/>
        </authorList>
    </citation>
    <scope>NUCLEOTIDE SEQUENCE</scope>
    <source>
        <strain evidence="10">17213</strain>
    </source>
</reference>
<keyword evidence="5 9" id="KW-0812">Transmembrane</keyword>
<dbReference type="EMBL" id="JADINH010000106">
    <property type="protein sequence ID" value="MBO8415715.1"/>
    <property type="molecule type" value="Genomic_DNA"/>
</dbReference>
<evidence type="ECO:0000256" key="2">
    <source>
        <dbReference type="ARBA" id="ARBA00007935"/>
    </source>
</evidence>
<dbReference type="InterPro" id="IPR037294">
    <property type="entry name" value="ABC_BtuC-like"/>
</dbReference>
<reference evidence="10" key="1">
    <citation type="submission" date="2020-10" db="EMBL/GenBank/DDBJ databases">
        <authorList>
            <person name="Gilroy R."/>
        </authorList>
    </citation>
    <scope>NUCLEOTIDE SEQUENCE</scope>
    <source>
        <strain evidence="10">17213</strain>
    </source>
</reference>
<protein>
    <submittedName>
        <fullName evidence="10">Iron chelate uptake ABC transporter family permease subunit</fullName>
    </submittedName>
</protein>
<dbReference type="GO" id="GO:0005886">
    <property type="term" value="C:plasma membrane"/>
    <property type="evidence" value="ECO:0007669"/>
    <property type="project" value="UniProtKB-SubCell"/>
</dbReference>
<keyword evidence="4" id="KW-1003">Cell membrane</keyword>
<dbReference type="Proteomes" id="UP000823631">
    <property type="component" value="Unassembled WGS sequence"/>
</dbReference>
<dbReference type="GO" id="GO:0022857">
    <property type="term" value="F:transmembrane transporter activity"/>
    <property type="evidence" value="ECO:0007669"/>
    <property type="project" value="InterPro"/>
</dbReference>
<dbReference type="GO" id="GO:0033214">
    <property type="term" value="P:siderophore-iron import into cell"/>
    <property type="evidence" value="ECO:0007669"/>
    <property type="project" value="TreeGrafter"/>
</dbReference>
<gene>
    <name evidence="10" type="ORF">IAB19_04990</name>
</gene>
<evidence type="ECO:0000256" key="1">
    <source>
        <dbReference type="ARBA" id="ARBA00004651"/>
    </source>
</evidence>
<comment type="subcellular location">
    <subcellularLocation>
        <location evidence="1">Cell membrane</location>
        <topology evidence="1">Multi-pass membrane protein</topology>
    </subcellularLocation>
</comment>
<feature type="compositionally biased region" description="Polar residues" evidence="8">
    <location>
        <begin position="94"/>
        <end position="106"/>
    </location>
</feature>
<evidence type="ECO:0000256" key="9">
    <source>
        <dbReference type="SAM" id="Phobius"/>
    </source>
</evidence>
<evidence type="ECO:0000256" key="6">
    <source>
        <dbReference type="ARBA" id="ARBA00022989"/>
    </source>
</evidence>
<feature type="region of interest" description="Disordered" evidence="8">
    <location>
        <begin position="90"/>
        <end position="112"/>
    </location>
</feature>
<keyword evidence="7 9" id="KW-0472">Membrane</keyword>
<dbReference type="InterPro" id="IPR000522">
    <property type="entry name" value="ABC_transptr_permease_BtuC"/>
</dbReference>
<dbReference type="Gene3D" id="1.10.3470.10">
    <property type="entry name" value="ABC transporter involved in vitamin B12 uptake, BtuC"/>
    <property type="match status" value="1"/>
</dbReference>
<proteinExistence type="inferred from homology"/>
<dbReference type="PANTHER" id="PTHR30472">
    <property type="entry name" value="FERRIC ENTEROBACTIN TRANSPORT SYSTEM PERMEASE PROTEIN"/>
    <property type="match status" value="1"/>
</dbReference>
<evidence type="ECO:0000256" key="4">
    <source>
        <dbReference type="ARBA" id="ARBA00022475"/>
    </source>
</evidence>